<proteinExistence type="predicted"/>
<evidence type="ECO:0000256" key="3">
    <source>
        <dbReference type="SAM" id="SignalP"/>
    </source>
</evidence>
<keyword evidence="3" id="KW-0732">Signal</keyword>
<dbReference type="Proteomes" id="UP001652624">
    <property type="component" value="Chromosome 2"/>
</dbReference>
<evidence type="ECO:0000313" key="5">
    <source>
        <dbReference type="RefSeq" id="XP_060042375.1"/>
    </source>
</evidence>
<dbReference type="InterPro" id="IPR009079">
    <property type="entry name" value="4_helix_cytokine-like_core"/>
</dbReference>
<gene>
    <name evidence="5" type="primary">IL13</name>
</gene>
<dbReference type="PRINTS" id="PR01929">
    <property type="entry name" value="INTRLEUKIN13"/>
</dbReference>
<evidence type="ECO:0000256" key="2">
    <source>
        <dbReference type="ARBA" id="ARBA00016752"/>
    </source>
</evidence>
<dbReference type="SMART" id="SM00190">
    <property type="entry name" value="IL4_13"/>
    <property type="match status" value="1"/>
</dbReference>
<feature type="signal peptide" evidence="3">
    <location>
        <begin position="1"/>
        <end position="28"/>
    </location>
</feature>
<name>A0ABM3X0N4_ERIEU</name>
<comment type="subunit">
    <text evidence="1">Interacts with IL13RA2.</text>
</comment>
<dbReference type="InterPro" id="IPR020470">
    <property type="entry name" value="IL-13"/>
</dbReference>
<sequence length="140" mass="15901">MALWLTVIIALTCLGGLTSPSYVPTCEAYKEFIRELSNITQNHKANLCNGSMVWSINLTAGVQYCAALESLMKVSNCSAIRRTQRMLLTFCPHKHITRQVSSAIIQDTKIEVFQFAKDLLNHLRKMYRQKTEKTDTVCIE</sequence>
<evidence type="ECO:0000313" key="4">
    <source>
        <dbReference type="Proteomes" id="UP001652624"/>
    </source>
</evidence>
<dbReference type="InterPro" id="IPR001325">
    <property type="entry name" value="IL-4/IL-13"/>
</dbReference>
<feature type="chain" id="PRO_5045080035" description="Interleukin-13" evidence="3">
    <location>
        <begin position="29"/>
        <end position="140"/>
    </location>
</feature>
<dbReference type="Gene3D" id="1.20.1250.10">
    <property type="match status" value="1"/>
</dbReference>
<dbReference type="RefSeq" id="XP_060042375.1">
    <property type="nucleotide sequence ID" value="XM_060186392.1"/>
</dbReference>
<reference evidence="5" key="2">
    <citation type="submission" date="2025-08" db="UniProtKB">
        <authorList>
            <consortium name="RefSeq"/>
        </authorList>
    </citation>
    <scope>IDENTIFICATION</scope>
</reference>
<reference evidence="4" key="1">
    <citation type="submission" date="2025-05" db="UniProtKB">
        <authorList>
            <consortium name="RefSeq"/>
        </authorList>
    </citation>
    <scope>NUCLEOTIDE SEQUENCE [LARGE SCALE GENOMIC DNA]</scope>
</reference>
<keyword evidence="4" id="KW-1185">Reference proteome</keyword>
<organism evidence="4 5">
    <name type="scientific">Erinaceus europaeus</name>
    <name type="common">Western European hedgehog</name>
    <dbReference type="NCBI Taxonomy" id="9365"/>
    <lineage>
        <taxon>Eukaryota</taxon>
        <taxon>Metazoa</taxon>
        <taxon>Chordata</taxon>
        <taxon>Craniata</taxon>
        <taxon>Vertebrata</taxon>
        <taxon>Euteleostomi</taxon>
        <taxon>Mammalia</taxon>
        <taxon>Eutheria</taxon>
        <taxon>Laurasiatheria</taxon>
        <taxon>Eulipotyphla</taxon>
        <taxon>Erinaceidae</taxon>
        <taxon>Erinaceinae</taxon>
        <taxon>Erinaceus</taxon>
    </lineage>
</organism>
<accession>A0ABM3X0N4</accession>
<protein>
    <recommendedName>
        <fullName evidence="2">Interleukin-13</fullName>
    </recommendedName>
</protein>
<dbReference type="SUPFAM" id="SSF47266">
    <property type="entry name" value="4-helical cytokines"/>
    <property type="match status" value="1"/>
</dbReference>
<dbReference type="PANTHER" id="PTHR48486:SF1">
    <property type="entry name" value="INTERLEUKIN-13"/>
    <property type="match status" value="1"/>
</dbReference>
<dbReference type="PANTHER" id="PTHR48486">
    <property type="entry name" value="INTERLEUKIN-13"/>
    <property type="match status" value="1"/>
</dbReference>
<dbReference type="GeneID" id="103110770"/>
<dbReference type="Pfam" id="PF03487">
    <property type="entry name" value="IL13"/>
    <property type="match status" value="1"/>
</dbReference>
<evidence type="ECO:0000256" key="1">
    <source>
        <dbReference type="ARBA" id="ARBA00011337"/>
    </source>
</evidence>